<reference evidence="1" key="1">
    <citation type="journal article" date="2017" name="Nature">
        <title>The sunflower genome provides insights into oil metabolism, flowering and Asterid evolution.</title>
        <authorList>
            <person name="Badouin H."/>
            <person name="Gouzy J."/>
            <person name="Grassa C.J."/>
            <person name="Murat F."/>
            <person name="Staton S.E."/>
            <person name="Cottret L."/>
            <person name="Lelandais-Briere C."/>
            <person name="Owens G.L."/>
            <person name="Carrere S."/>
            <person name="Mayjonade B."/>
            <person name="Legrand L."/>
            <person name="Gill N."/>
            <person name="Kane N.C."/>
            <person name="Bowers J.E."/>
            <person name="Hubner S."/>
            <person name="Bellec A."/>
            <person name="Berard A."/>
            <person name="Berges H."/>
            <person name="Blanchet N."/>
            <person name="Boniface M.C."/>
            <person name="Brunel D."/>
            <person name="Catrice O."/>
            <person name="Chaidir N."/>
            <person name="Claudel C."/>
            <person name="Donnadieu C."/>
            <person name="Faraut T."/>
            <person name="Fievet G."/>
            <person name="Helmstetter N."/>
            <person name="King M."/>
            <person name="Knapp S.J."/>
            <person name="Lai Z."/>
            <person name="Le Paslier M.C."/>
            <person name="Lippi Y."/>
            <person name="Lorenzon L."/>
            <person name="Mandel J.R."/>
            <person name="Marage G."/>
            <person name="Marchand G."/>
            <person name="Marquand E."/>
            <person name="Bret-Mestries E."/>
            <person name="Morien E."/>
            <person name="Nambeesan S."/>
            <person name="Nguyen T."/>
            <person name="Pegot-Espagnet P."/>
            <person name="Pouilly N."/>
            <person name="Raftis F."/>
            <person name="Sallet E."/>
            <person name="Schiex T."/>
            <person name="Thomas J."/>
            <person name="Vandecasteele C."/>
            <person name="Vares D."/>
            <person name="Vear F."/>
            <person name="Vautrin S."/>
            <person name="Crespi M."/>
            <person name="Mangin B."/>
            <person name="Burke J.M."/>
            <person name="Salse J."/>
            <person name="Munos S."/>
            <person name="Vincourt P."/>
            <person name="Rieseberg L.H."/>
            <person name="Langlade N.B."/>
        </authorList>
    </citation>
    <scope>NUCLEOTIDE SEQUENCE</scope>
    <source>
        <tissue evidence="1">Leaves</tissue>
    </source>
</reference>
<evidence type="ECO:0000313" key="2">
    <source>
        <dbReference type="Proteomes" id="UP000215914"/>
    </source>
</evidence>
<accession>A0A9K3N4E9</accession>
<dbReference type="AlphaFoldDB" id="A0A9K3N4E9"/>
<dbReference type="Gramene" id="mRNA:HanXRQr2_Chr10g0447691">
    <property type="protein sequence ID" value="mRNA:HanXRQr2_Chr10g0447691"/>
    <property type="gene ID" value="HanXRQr2_Chr10g0447691"/>
</dbReference>
<protein>
    <submittedName>
        <fullName evidence="1">Uncharacterized protein</fullName>
    </submittedName>
</protein>
<reference evidence="1" key="2">
    <citation type="submission" date="2020-06" db="EMBL/GenBank/DDBJ databases">
        <title>Helianthus annuus Genome sequencing and assembly Release 2.</title>
        <authorList>
            <person name="Gouzy J."/>
            <person name="Langlade N."/>
            <person name="Munos S."/>
        </authorList>
    </citation>
    <scope>NUCLEOTIDE SEQUENCE</scope>
    <source>
        <tissue evidence="1">Leaves</tissue>
    </source>
</reference>
<dbReference type="Proteomes" id="UP000215914">
    <property type="component" value="Unassembled WGS sequence"/>
</dbReference>
<dbReference type="EMBL" id="MNCJ02000325">
    <property type="protein sequence ID" value="KAF5786981.1"/>
    <property type="molecule type" value="Genomic_DNA"/>
</dbReference>
<keyword evidence="2" id="KW-1185">Reference proteome</keyword>
<evidence type="ECO:0000313" key="1">
    <source>
        <dbReference type="EMBL" id="KAF5786981.1"/>
    </source>
</evidence>
<proteinExistence type="predicted"/>
<sequence length="43" mass="5026">MGHLDFTNTLDEARIGEWIYTNKPYCSREYIEEGIRQTGGFGR</sequence>
<gene>
    <name evidence="1" type="ORF">HanXRQr2_Chr10g0447691</name>
</gene>
<comment type="caution">
    <text evidence="1">The sequence shown here is derived from an EMBL/GenBank/DDBJ whole genome shotgun (WGS) entry which is preliminary data.</text>
</comment>
<organism evidence="1 2">
    <name type="scientific">Helianthus annuus</name>
    <name type="common">Common sunflower</name>
    <dbReference type="NCBI Taxonomy" id="4232"/>
    <lineage>
        <taxon>Eukaryota</taxon>
        <taxon>Viridiplantae</taxon>
        <taxon>Streptophyta</taxon>
        <taxon>Embryophyta</taxon>
        <taxon>Tracheophyta</taxon>
        <taxon>Spermatophyta</taxon>
        <taxon>Magnoliopsida</taxon>
        <taxon>eudicotyledons</taxon>
        <taxon>Gunneridae</taxon>
        <taxon>Pentapetalae</taxon>
        <taxon>asterids</taxon>
        <taxon>campanulids</taxon>
        <taxon>Asterales</taxon>
        <taxon>Asteraceae</taxon>
        <taxon>Asteroideae</taxon>
        <taxon>Heliantheae alliance</taxon>
        <taxon>Heliantheae</taxon>
        <taxon>Helianthus</taxon>
    </lineage>
</organism>
<name>A0A9K3N4E9_HELAN</name>